<dbReference type="EMBL" id="QOHO01000052">
    <property type="protein sequence ID" value="RFZ77802.1"/>
    <property type="molecule type" value="Genomic_DNA"/>
</dbReference>
<dbReference type="AlphaFoldDB" id="A0A3E2N9Z8"/>
<reference evidence="1 2" key="1">
    <citation type="submission" date="2018-07" db="EMBL/GenBank/DDBJ databases">
        <title>New species, Clostridium PI-S10-A1B.</title>
        <authorList>
            <person name="Krishna G."/>
            <person name="Summeta K."/>
            <person name="Shikha S."/>
            <person name="Prabhu P.B."/>
            <person name="Suresh K."/>
        </authorList>
    </citation>
    <scope>NUCLEOTIDE SEQUENCE [LARGE SCALE GENOMIC DNA]</scope>
    <source>
        <strain evidence="1 2">PI-S10-A1B</strain>
    </source>
</reference>
<dbReference type="Gene3D" id="3.40.50.150">
    <property type="entry name" value="Vaccinia Virus protein VP39"/>
    <property type="match status" value="1"/>
</dbReference>
<dbReference type="SUPFAM" id="SSF53335">
    <property type="entry name" value="S-adenosyl-L-methionine-dependent methyltransferases"/>
    <property type="match status" value="1"/>
</dbReference>
<dbReference type="RefSeq" id="WP_117418033.1">
    <property type="nucleotide sequence ID" value="NZ_QOHO01000052.1"/>
</dbReference>
<sequence length="173" mass="20060">MIIDRFWAMPNRYTFSIKPIAELIERYRPQGLSIDPFANSSRFADITNDLDPDCDSDYHMDAEDFLRQFADNSVSLVLYDPPYSSRQVSECYKRLGYTVNMEKTQSSYWRKQKEQISRIVRPGGVVVTCGWNSGGMGMKYGFEKEHIRLIPHGGNHYDTIIVVERKRGDYPAI</sequence>
<accession>A0A3E2N9Z8</accession>
<evidence type="ECO:0000313" key="1">
    <source>
        <dbReference type="EMBL" id="RFZ77802.1"/>
    </source>
</evidence>
<dbReference type="Proteomes" id="UP000260680">
    <property type="component" value="Unassembled WGS sequence"/>
</dbReference>
<dbReference type="GO" id="GO:0032259">
    <property type="term" value="P:methylation"/>
    <property type="evidence" value="ECO:0007669"/>
    <property type="project" value="UniProtKB-KW"/>
</dbReference>
<proteinExistence type="predicted"/>
<dbReference type="OrthoDB" id="9773571at2"/>
<organism evidence="1 2">
    <name type="scientific">Lacrimispora amygdalina</name>
    <dbReference type="NCBI Taxonomy" id="253257"/>
    <lineage>
        <taxon>Bacteria</taxon>
        <taxon>Bacillati</taxon>
        <taxon>Bacillota</taxon>
        <taxon>Clostridia</taxon>
        <taxon>Lachnospirales</taxon>
        <taxon>Lachnospiraceae</taxon>
        <taxon>Lacrimispora</taxon>
    </lineage>
</organism>
<protein>
    <submittedName>
        <fullName evidence="1">Adenine-specific DNA methylase</fullName>
    </submittedName>
</protein>
<dbReference type="InterPro" id="IPR029063">
    <property type="entry name" value="SAM-dependent_MTases_sf"/>
</dbReference>
<evidence type="ECO:0000313" key="2">
    <source>
        <dbReference type="Proteomes" id="UP000260680"/>
    </source>
</evidence>
<comment type="caution">
    <text evidence="1">The sequence shown here is derived from an EMBL/GenBank/DDBJ whole genome shotgun (WGS) entry which is preliminary data.</text>
</comment>
<keyword evidence="1" id="KW-0808">Transferase</keyword>
<dbReference type="GO" id="GO:0008168">
    <property type="term" value="F:methyltransferase activity"/>
    <property type="evidence" value="ECO:0007669"/>
    <property type="project" value="UniProtKB-KW"/>
</dbReference>
<gene>
    <name evidence="1" type="ORF">DS742_16230</name>
</gene>
<name>A0A3E2N9Z8_9FIRM</name>
<keyword evidence="1" id="KW-0489">Methyltransferase</keyword>